<dbReference type="AlphaFoldDB" id="A0A2A6KAI7"/>
<dbReference type="Gene3D" id="3.40.640.10">
    <property type="entry name" value="Type I PLP-dependent aspartate aminotransferase-like (Major domain)"/>
    <property type="match status" value="1"/>
</dbReference>
<dbReference type="PANTHER" id="PTHR45688:SF13">
    <property type="entry name" value="ALANINE--GLYOXYLATE AMINOTRANSFERASE 2-LIKE"/>
    <property type="match status" value="1"/>
</dbReference>
<dbReference type="SUPFAM" id="SSF56112">
    <property type="entry name" value="Protein kinase-like (PK-like)"/>
    <property type="match status" value="1"/>
</dbReference>
<accession>A0A2A6KAI7</accession>
<dbReference type="Gene3D" id="3.90.1150.10">
    <property type="entry name" value="Aspartate Aminotransferase, domain 1"/>
    <property type="match status" value="1"/>
</dbReference>
<dbReference type="GO" id="GO:0008483">
    <property type="term" value="F:transaminase activity"/>
    <property type="evidence" value="ECO:0007669"/>
    <property type="project" value="UniProtKB-KW"/>
</dbReference>
<protein>
    <submittedName>
        <fullName evidence="5">Aminotransferase class III-fold pyridoxal phosphate-dependent enzyme</fullName>
    </submittedName>
</protein>
<feature type="compositionally biased region" description="Polar residues" evidence="3">
    <location>
        <begin position="804"/>
        <end position="819"/>
    </location>
</feature>
<dbReference type="SUPFAM" id="SSF53383">
    <property type="entry name" value="PLP-dependent transferases"/>
    <property type="match status" value="1"/>
</dbReference>
<reference evidence="5" key="2">
    <citation type="submission" date="2023-04" db="EMBL/GenBank/DDBJ databases">
        <title>Genomic characterization of faba bean (Vicia faba) microsymbionts in Mexican soils.</title>
        <authorList>
            <person name="Rivera Orduna F.N."/>
            <person name="Guevara-Luna J."/>
            <person name="Yan J."/>
            <person name="Arroyo-Herrera I."/>
            <person name="Li Y."/>
            <person name="Vasquez-Murrieta M.S."/>
            <person name="Wang E.T."/>
        </authorList>
    </citation>
    <scope>NUCLEOTIDE SEQUENCE</scope>
    <source>
        <strain evidence="5">CH26</strain>
    </source>
</reference>
<sequence length="819" mass="88776">MNIPSQSKQGATDVLLASIAAPDLPLALVQTRVASIYGLTGTWRRLGGEREQNFRLVTDDGQQFVVKVASIEEPTESLEFQIEALEHVAAIDARLPVPRVTRTLQGEPMGSITDENGRIHILRVLSFLPGQTLLDRIKAAGRPLQAAELVTLGSMSGRLARALQGFHGRGAPTSMPWDLKSAPLLLDRLLVHMPERIRPVALALLPDLAQAVSEHLPKLRAQVIYNDFHESNILAEFAPVFSVQGVIDFGDMVYGPIAQDLAVAIASLIHWTPDQVLAATCLARGYQLFMPLEAEDLAVLRRLVLARLLLQVGIVAYQSSVTGLDTPLDNLQSCYMGAIERFAQVTDAAFVAGILPSVVPVSVPVATIPPAPMPSLLQDRESVLGKTYTFYNEPLELVRGRGSKVYDASGKEYLDCYNNVANLGHCHPYVVGALMQQASTLNTNSRYLHREIVRLGERLSTTLPPHLDTWIFVCTGSEANDLAVRMARAVTGKEGIVVTENSYHGNTSIGAPLSLIDYDASDRPDWVETVPPPNLYRGLYRYGDNDAGSKYAGHVDQAARVFVDNGKGMAGLLIDSIFDANGALVPPPDYLSQAYANVRRHGGLTIADEVQMGFGRSGAHMWGFQAFDVEPDFVTMGKPMGNGHPIAALVTRREIAAALQTRGGYFNTFGGNTVSAVVGNACLDVLWGEDLQGNARKIGAVLKEGLDDLMKRHELVGHIQGRGLFLGVELVTDRITTAPAKLAARWVRERMKALGVLVSSTGPLGNIIKIRPPLVFSEADAAKCLEALENALSEVPAELRQKTSEQGNGHLSHHSPQTR</sequence>
<dbReference type="EMBL" id="NWSY01000018">
    <property type="protein sequence ID" value="PDT21405.1"/>
    <property type="molecule type" value="Genomic_DNA"/>
</dbReference>
<dbReference type="CDD" id="cd00610">
    <property type="entry name" value="OAT_like"/>
    <property type="match status" value="1"/>
</dbReference>
<gene>
    <name evidence="6" type="ORF">CO674_22705</name>
    <name evidence="5" type="ORF">RJJ65_30920</name>
</gene>
<keyword evidence="5" id="KW-0032">Aminotransferase</keyword>
<keyword evidence="7" id="KW-1185">Reference proteome</keyword>
<comment type="similarity">
    <text evidence="1">Belongs to the class-III pyridoxal-phosphate-dependent aminotransferase family.</text>
</comment>
<dbReference type="InterPro" id="IPR015424">
    <property type="entry name" value="PyrdxlP-dep_Trfase"/>
</dbReference>
<keyword evidence="5" id="KW-0808">Transferase</keyword>
<dbReference type="Proteomes" id="UP000219914">
    <property type="component" value="Unassembled WGS sequence"/>
</dbReference>
<dbReference type="InterPro" id="IPR015421">
    <property type="entry name" value="PyrdxlP-dep_Trfase_major"/>
</dbReference>
<dbReference type="Gene3D" id="3.90.1200.10">
    <property type="match status" value="1"/>
</dbReference>
<name>A0A2A6KAI7_9HYPH</name>
<dbReference type="Pfam" id="PF00202">
    <property type="entry name" value="Aminotran_3"/>
    <property type="match status" value="1"/>
</dbReference>
<evidence type="ECO:0000313" key="5">
    <source>
        <dbReference type="EMBL" id="MDR9776983.1"/>
    </source>
</evidence>
<evidence type="ECO:0000256" key="2">
    <source>
        <dbReference type="ARBA" id="ARBA00022898"/>
    </source>
</evidence>
<reference evidence="6 7" key="1">
    <citation type="submission" date="2017-09" db="EMBL/GenBank/DDBJ databases">
        <title>Comparative genomics of rhizobia isolated from Phaseolus vulgaris in China.</title>
        <authorList>
            <person name="Tong W."/>
        </authorList>
    </citation>
    <scope>NUCLEOTIDE SEQUENCE [LARGE SCALE GENOMIC DNA]</scope>
    <source>
        <strain evidence="6 7">FH14</strain>
    </source>
</reference>
<evidence type="ECO:0000256" key="3">
    <source>
        <dbReference type="SAM" id="MobiDB-lite"/>
    </source>
</evidence>
<evidence type="ECO:0000313" key="8">
    <source>
        <dbReference type="Proteomes" id="UP001268610"/>
    </source>
</evidence>
<dbReference type="GO" id="GO:0030170">
    <property type="term" value="F:pyridoxal phosphate binding"/>
    <property type="evidence" value="ECO:0007669"/>
    <property type="project" value="InterPro"/>
</dbReference>
<evidence type="ECO:0000259" key="4">
    <source>
        <dbReference type="Pfam" id="PF01636"/>
    </source>
</evidence>
<dbReference type="InterPro" id="IPR002575">
    <property type="entry name" value="Aminoglycoside_PTrfase"/>
</dbReference>
<dbReference type="InterPro" id="IPR011009">
    <property type="entry name" value="Kinase-like_dom_sf"/>
</dbReference>
<dbReference type="InterPro" id="IPR015422">
    <property type="entry name" value="PyrdxlP-dep_Trfase_small"/>
</dbReference>
<dbReference type="Proteomes" id="UP001268610">
    <property type="component" value="Unassembled WGS sequence"/>
</dbReference>
<feature type="domain" description="Aminoglycoside phosphotransferase" evidence="4">
    <location>
        <begin position="43"/>
        <end position="285"/>
    </location>
</feature>
<organism evidence="5 8">
    <name type="scientific">Rhizobium hidalgonense</name>
    <dbReference type="NCBI Taxonomy" id="1538159"/>
    <lineage>
        <taxon>Bacteria</taxon>
        <taxon>Pseudomonadati</taxon>
        <taxon>Pseudomonadota</taxon>
        <taxon>Alphaproteobacteria</taxon>
        <taxon>Hyphomicrobiales</taxon>
        <taxon>Rhizobiaceae</taxon>
        <taxon>Rhizobium/Agrobacterium group</taxon>
        <taxon>Rhizobium</taxon>
    </lineage>
</organism>
<evidence type="ECO:0000256" key="1">
    <source>
        <dbReference type="ARBA" id="ARBA00008954"/>
    </source>
</evidence>
<evidence type="ECO:0000313" key="6">
    <source>
        <dbReference type="EMBL" id="PDT21405.1"/>
    </source>
</evidence>
<keyword evidence="2" id="KW-0663">Pyridoxal phosphate</keyword>
<dbReference type="EMBL" id="JAVLSF010000031">
    <property type="protein sequence ID" value="MDR9776983.1"/>
    <property type="molecule type" value="Genomic_DNA"/>
</dbReference>
<dbReference type="Pfam" id="PF01636">
    <property type="entry name" value="APH"/>
    <property type="match status" value="1"/>
</dbReference>
<dbReference type="InterPro" id="IPR005814">
    <property type="entry name" value="Aminotrans_3"/>
</dbReference>
<proteinExistence type="inferred from homology"/>
<dbReference type="PANTHER" id="PTHR45688">
    <property type="match status" value="1"/>
</dbReference>
<dbReference type="RefSeq" id="WP_097535957.1">
    <property type="nucleotide sequence ID" value="NZ_JAVLSE010000018.1"/>
</dbReference>
<feature type="region of interest" description="Disordered" evidence="3">
    <location>
        <begin position="800"/>
        <end position="819"/>
    </location>
</feature>
<evidence type="ECO:0000313" key="7">
    <source>
        <dbReference type="Proteomes" id="UP000219914"/>
    </source>
</evidence>
<comment type="caution">
    <text evidence="5">The sequence shown here is derived from an EMBL/GenBank/DDBJ whole genome shotgun (WGS) entry which is preliminary data.</text>
</comment>